<proteinExistence type="predicted"/>
<accession>A0ABD1SVU9</accession>
<gene>
    <name evidence="2" type="ORF">Adt_20192</name>
</gene>
<comment type="caution">
    <text evidence="2">The sequence shown here is derived from an EMBL/GenBank/DDBJ whole genome shotgun (WGS) entry which is preliminary data.</text>
</comment>
<sequence length="103" mass="11555">MESFQGPTSPLHFHGTYRRQLQVPRIRGSQRMNMNGHLPTPPRTFDCRTGSEFSLTGTAGWRCRKMVRVPGSCNLLLVTMGGQMKHERALTGSATNSRLPDRV</sequence>
<organism evidence="2 3">
    <name type="scientific">Abeliophyllum distichum</name>
    <dbReference type="NCBI Taxonomy" id="126358"/>
    <lineage>
        <taxon>Eukaryota</taxon>
        <taxon>Viridiplantae</taxon>
        <taxon>Streptophyta</taxon>
        <taxon>Embryophyta</taxon>
        <taxon>Tracheophyta</taxon>
        <taxon>Spermatophyta</taxon>
        <taxon>Magnoliopsida</taxon>
        <taxon>eudicotyledons</taxon>
        <taxon>Gunneridae</taxon>
        <taxon>Pentapetalae</taxon>
        <taxon>asterids</taxon>
        <taxon>lamiids</taxon>
        <taxon>Lamiales</taxon>
        <taxon>Oleaceae</taxon>
        <taxon>Forsythieae</taxon>
        <taxon>Abeliophyllum</taxon>
    </lineage>
</organism>
<evidence type="ECO:0000313" key="3">
    <source>
        <dbReference type="Proteomes" id="UP001604336"/>
    </source>
</evidence>
<dbReference type="EMBL" id="JBFOLK010000006">
    <property type="protein sequence ID" value="KAL2504571.1"/>
    <property type="molecule type" value="Genomic_DNA"/>
</dbReference>
<dbReference type="AlphaFoldDB" id="A0ABD1SVU9"/>
<evidence type="ECO:0000313" key="2">
    <source>
        <dbReference type="EMBL" id="KAL2504571.1"/>
    </source>
</evidence>
<dbReference type="Proteomes" id="UP001604336">
    <property type="component" value="Unassembled WGS sequence"/>
</dbReference>
<name>A0ABD1SVU9_9LAMI</name>
<reference evidence="3" key="1">
    <citation type="submission" date="2024-07" db="EMBL/GenBank/DDBJ databases">
        <title>Two chromosome-level genome assemblies of Korean endemic species Abeliophyllum distichum and Forsythia ovata (Oleaceae).</title>
        <authorList>
            <person name="Jang H."/>
        </authorList>
    </citation>
    <scope>NUCLEOTIDE SEQUENCE [LARGE SCALE GENOMIC DNA]</scope>
</reference>
<feature type="region of interest" description="Disordered" evidence="1">
    <location>
        <begin position="25"/>
        <end position="45"/>
    </location>
</feature>
<protein>
    <submittedName>
        <fullName evidence="2">Uncharacterized protein</fullName>
    </submittedName>
</protein>
<keyword evidence="3" id="KW-1185">Reference proteome</keyword>
<evidence type="ECO:0000256" key="1">
    <source>
        <dbReference type="SAM" id="MobiDB-lite"/>
    </source>
</evidence>